<reference evidence="2 3" key="1">
    <citation type="submission" date="2019-07" db="EMBL/GenBank/DDBJ databases">
        <title>New species of Amycolatopsis and Streptomyces.</title>
        <authorList>
            <person name="Duangmal K."/>
            <person name="Teo W.F.A."/>
            <person name="Lipun K."/>
        </authorList>
    </citation>
    <scope>NUCLEOTIDE SEQUENCE [LARGE SCALE GENOMIC DNA]</scope>
    <source>
        <strain evidence="2 3">JCM 30562</strain>
    </source>
</reference>
<dbReference type="InterPro" id="IPR036513">
    <property type="entry name" value="STAS_dom_sf"/>
</dbReference>
<name>A0A558A9I2_9PSEU</name>
<accession>A0A558A9I2</accession>
<dbReference type="OrthoDB" id="3696440at2"/>
<dbReference type="AlphaFoldDB" id="A0A558A9I2"/>
<gene>
    <name evidence="2" type="ORF">FNH06_18880</name>
</gene>
<dbReference type="PROSITE" id="PS50801">
    <property type="entry name" value="STAS"/>
    <property type="match status" value="1"/>
</dbReference>
<sequence>MPSGTGEIVLTESRWPAPDHRLWWSCHGYKSSGGSPVPSHPASRGRVNPVPCLPGSGPQGLLTVATRTPADGIRVIIVAGEIDAHSVAPLRAEVASVTSDFPPGGLVLDLSAVTFISAAGLEVLGDVLDQGSSRGHAVRVVASTRAVLRVFDLVGLQDPAIVHGSLAAALASLR</sequence>
<dbReference type="CDD" id="cd07043">
    <property type="entry name" value="STAS_anti-anti-sigma_factors"/>
    <property type="match status" value="1"/>
</dbReference>
<dbReference type="SUPFAM" id="SSF52091">
    <property type="entry name" value="SpoIIaa-like"/>
    <property type="match status" value="1"/>
</dbReference>
<dbReference type="Gene3D" id="3.30.750.24">
    <property type="entry name" value="STAS domain"/>
    <property type="match status" value="1"/>
</dbReference>
<dbReference type="GO" id="GO:0043856">
    <property type="term" value="F:anti-sigma factor antagonist activity"/>
    <property type="evidence" value="ECO:0007669"/>
    <property type="project" value="TreeGrafter"/>
</dbReference>
<dbReference type="InterPro" id="IPR002645">
    <property type="entry name" value="STAS_dom"/>
</dbReference>
<dbReference type="PANTHER" id="PTHR33495">
    <property type="entry name" value="ANTI-SIGMA FACTOR ANTAGONIST TM_1081-RELATED-RELATED"/>
    <property type="match status" value="1"/>
</dbReference>
<organism evidence="2 3">
    <name type="scientific">Amycolatopsis acidiphila</name>
    <dbReference type="NCBI Taxonomy" id="715473"/>
    <lineage>
        <taxon>Bacteria</taxon>
        <taxon>Bacillati</taxon>
        <taxon>Actinomycetota</taxon>
        <taxon>Actinomycetes</taxon>
        <taxon>Pseudonocardiales</taxon>
        <taxon>Pseudonocardiaceae</taxon>
        <taxon>Amycolatopsis</taxon>
    </lineage>
</organism>
<evidence type="ECO:0000313" key="3">
    <source>
        <dbReference type="Proteomes" id="UP000318578"/>
    </source>
</evidence>
<evidence type="ECO:0000313" key="2">
    <source>
        <dbReference type="EMBL" id="TVT20914.1"/>
    </source>
</evidence>
<dbReference type="Proteomes" id="UP000318578">
    <property type="component" value="Unassembled WGS sequence"/>
</dbReference>
<dbReference type="PANTHER" id="PTHR33495:SF2">
    <property type="entry name" value="ANTI-SIGMA FACTOR ANTAGONIST TM_1081-RELATED"/>
    <property type="match status" value="1"/>
</dbReference>
<evidence type="ECO:0000259" key="1">
    <source>
        <dbReference type="PROSITE" id="PS50801"/>
    </source>
</evidence>
<dbReference type="EMBL" id="VJZA01000031">
    <property type="protein sequence ID" value="TVT20914.1"/>
    <property type="molecule type" value="Genomic_DNA"/>
</dbReference>
<feature type="domain" description="STAS" evidence="1">
    <location>
        <begin position="71"/>
        <end position="173"/>
    </location>
</feature>
<proteinExistence type="predicted"/>
<protein>
    <submittedName>
        <fullName evidence="2">STAS domain-containing protein</fullName>
    </submittedName>
</protein>
<comment type="caution">
    <text evidence="2">The sequence shown here is derived from an EMBL/GenBank/DDBJ whole genome shotgun (WGS) entry which is preliminary data.</text>
</comment>
<keyword evidence="3" id="KW-1185">Reference proteome</keyword>
<dbReference type="Pfam" id="PF01740">
    <property type="entry name" value="STAS"/>
    <property type="match status" value="1"/>
</dbReference>